<feature type="chain" id="PRO_5004588260" evidence="3">
    <location>
        <begin position="22"/>
        <end position="582"/>
    </location>
</feature>
<evidence type="ECO:0000313" key="4">
    <source>
        <dbReference type="EMBL" id="AGW12904.1"/>
    </source>
</evidence>
<keyword evidence="5" id="KW-1185">Reference proteome</keyword>
<name>T2G9P6_MEGG1</name>
<dbReference type="Proteomes" id="UP000016587">
    <property type="component" value="Chromosome"/>
</dbReference>
<dbReference type="STRING" id="1121448.DGI_1028"/>
<reference evidence="4 5" key="1">
    <citation type="journal article" date="2013" name="J. Bacteriol.">
        <title>Roles of HynAB and Ech, the only two hydrogenases found in the model sulfate reducer Desulfovibrio gigas.</title>
        <authorList>
            <person name="Morais-Silva F.O."/>
            <person name="Santos C.I."/>
            <person name="Rodrigues R."/>
            <person name="Pereira I.A."/>
            <person name="Rodrigues-Pousada C."/>
        </authorList>
    </citation>
    <scope>NUCLEOTIDE SEQUENCE [LARGE SCALE GENOMIC DNA]</scope>
    <source>
        <strain evidence="5">ATCC 19364 / DSM 1382 / NCIMB 9332 / VKM B-1759</strain>
    </source>
</reference>
<feature type="compositionally biased region" description="Gly residues" evidence="2">
    <location>
        <begin position="165"/>
        <end position="174"/>
    </location>
</feature>
<dbReference type="eggNOG" id="COG5616">
    <property type="taxonomic scope" value="Bacteria"/>
</dbReference>
<proteinExistence type="predicted"/>
<dbReference type="EMBL" id="CP006585">
    <property type="protein sequence ID" value="AGW12904.1"/>
    <property type="molecule type" value="Genomic_DNA"/>
</dbReference>
<gene>
    <name evidence="4" type="ORF">DGI_1028</name>
</gene>
<dbReference type="AlphaFoldDB" id="T2G9P6"/>
<dbReference type="PATRIC" id="fig|1121448.10.peg.1030"/>
<evidence type="ECO:0000256" key="2">
    <source>
        <dbReference type="SAM" id="MobiDB-lite"/>
    </source>
</evidence>
<dbReference type="RefSeq" id="WP_021759640.1">
    <property type="nucleotide sequence ID" value="NC_022444.1"/>
</dbReference>
<reference evidence="5" key="2">
    <citation type="submission" date="2013-07" db="EMBL/GenBank/DDBJ databases">
        <authorList>
            <person name="Morais-Silva F.O."/>
            <person name="Rezende A.M."/>
            <person name="Pimentel C."/>
            <person name="Resende D.M."/>
            <person name="Santos C.I."/>
            <person name="Clemente C."/>
            <person name="de Oliveira L.M."/>
            <person name="da Silva S.M."/>
            <person name="Costa D.A."/>
            <person name="Varela-Raposo A."/>
            <person name="Horacio E.C.A."/>
            <person name="Matos M."/>
            <person name="Flores O."/>
            <person name="Ruiz J.C."/>
            <person name="Rodrigues-Pousada C."/>
        </authorList>
    </citation>
    <scope>NUCLEOTIDE SEQUENCE [LARGE SCALE GENOMIC DNA]</scope>
    <source>
        <strain evidence="5">ATCC 19364 / DSM 1382 / NCIMB 9332 / VKM B-1759</strain>
    </source>
</reference>
<sequence length="582" mass="64915">MRLLQRLAGLFVLMMCGAVFAPAVQAAEKTYAVLPFSVNGPQEYQYLSKGLQDMLSSRLYWKDNARPLAQLPADLPPAKDLSPEKGRELLTRLRADVLIWGSVTVMGNDASIDLRVQDTKGGSWPQSGTVKLDNLIPSLENISRKLSAEAFGRTAAAPAKAPSTAGGGSGGGPGKTEKVNAMNPALVHNEADQSKQFFLNPQFRYAGDSQSEGRMRSQSLPFASVGMIADDLNGDGQRDCAIIDDTRVYVYRFDTDMTLRQVAVHQAPVSLQNLHVSAVDTNRDGRKEIIVSAVRVTTAGNHDKYEKYEPRSYVLSFDGQKLTLLKDNIKFFLNAINTPPRFETKLYAQKQGRQKLFEKGIYEAIPSANGFDLGPRLFAPDQANVFNLGYLPQPDGYKMLVVDKEDYILVFTDTGERQARTDKPYFGSFVGMFEDMMPEGFEDEVLMRDKYYIPMRMVSFNIDGDDRHELLVNRPISMAAQFFQRYRYFPQGEIHSLYWDGVGLNLVWKTRSIKGSVVDYGVTDINNDGITDLYVLVNTHPGALGISNRKSIVLVYPLDLSQTDSTVGQEFTDEPASRLHQE</sequence>
<evidence type="ECO:0000256" key="1">
    <source>
        <dbReference type="ARBA" id="ARBA00022729"/>
    </source>
</evidence>
<organism evidence="4 5">
    <name type="scientific">Megalodesulfovibrio gigas (strain ATCC 19364 / DSM 1382 / NCIMB 9332 / VKM B-1759)</name>
    <name type="common">Desulfovibrio gigas</name>
    <dbReference type="NCBI Taxonomy" id="1121448"/>
    <lineage>
        <taxon>Bacteria</taxon>
        <taxon>Pseudomonadati</taxon>
        <taxon>Thermodesulfobacteriota</taxon>
        <taxon>Desulfovibrionia</taxon>
        <taxon>Desulfovibrionales</taxon>
        <taxon>Desulfovibrionaceae</taxon>
        <taxon>Megalodesulfovibrio</taxon>
    </lineage>
</organism>
<feature type="signal peptide" evidence="3">
    <location>
        <begin position="1"/>
        <end position="21"/>
    </location>
</feature>
<dbReference type="InterPro" id="IPR028994">
    <property type="entry name" value="Integrin_alpha_N"/>
</dbReference>
<dbReference type="SUPFAM" id="SSF69318">
    <property type="entry name" value="Integrin alpha N-terminal domain"/>
    <property type="match status" value="2"/>
</dbReference>
<dbReference type="InterPro" id="IPR013517">
    <property type="entry name" value="FG-GAP"/>
</dbReference>
<protein>
    <submittedName>
        <fullName evidence="4">Putative FG-GAP repeat family protein</fullName>
    </submittedName>
</protein>
<dbReference type="KEGG" id="dgg:DGI_1028"/>
<evidence type="ECO:0000256" key="3">
    <source>
        <dbReference type="SAM" id="SignalP"/>
    </source>
</evidence>
<dbReference type="Pfam" id="PF13517">
    <property type="entry name" value="FG-GAP_3"/>
    <property type="match status" value="1"/>
</dbReference>
<accession>T2G9P6</accession>
<feature type="region of interest" description="Disordered" evidence="2">
    <location>
        <begin position="156"/>
        <end position="179"/>
    </location>
</feature>
<dbReference type="OrthoDB" id="5422153at2"/>
<keyword evidence="1 3" id="KW-0732">Signal</keyword>
<evidence type="ECO:0000313" key="5">
    <source>
        <dbReference type="Proteomes" id="UP000016587"/>
    </source>
</evidence>
<dbReference type="HOGENOM" id="CLU_034452_0_0_7"/>